<sequence>MVLEELSARLNEVGYKNWLKAGYCLLKVKDGLYGYLDAEMRHFHSSVIRNNDTLRRGRMCTSHCRPKGNQLQSVCPLCNEWKTEILRHHTNAMAVVNWGNCRPWLWSSEHWELAKAYMPRGLANVTRADQCDAAALLNLLNFCDHFSSINPQLVREVIRCRNELMHSCEMRVSTSWMEQYQRSVEQLLLQLRHVPEVAAAGRQIQEMLLVDLSVLVPGVDCVDGDQMEGAEHEFISQWETELLREFLQDVLNNAEEGKTLTPEGMEKLKNMQQFLQDHQDLKEQFRTELQCLLSVEERLPQNTGEETMS</sequence>
<dbReference type="GeneID" id="115817595"/>
<protein>
    <submittedName>
        <fullName evidence="2">Uncharacterized protein CXorf38-like</fullName>
    </submittedName>
</protein>
<dbReference type="OrthoDB" id="9934809at2759"/>
<keyword evidence="1" id="KW-1185">Reference proteome</keyword>
<dbReference type="RefSeq" id="XP_030636778.1">
    <property type="nucleotide sequence ID" value="XM_030780918.1"/>
</dbReference>
<dbReference type="InParanoid" id="A0A6J2VXW3"/>
<evidence type="ECO:0000313" key="1">
    <source>
        <dbReference type="Proteomes" id="UP000504632"/>
    </source>
</evidence>
<dbReference type="InterPro" id="IPR027897">
    <property type="entry name" value="DUF4559"/>
</dbReference>
<dbReference type="PANTHER" id="PTHR35083:SF2">
    <property type="entry name" value="CHROMOSOME 17 CXORF38 HOMOLOG"/>
    <property type="match status" value="1"/>
</dbReference>
<gene>
    <name evidence="2" type="primary">LOC115817595</name>
</gene>
<name>A0A6J2VXW3_CHACN</name>
<accession>A0A6J2VXW3</accession>
<dbReference type="AlphaFoldDB" id="A0A6J2VXW3"/>
<dbReference type="PANTHER" id="PTHR35083">
    <property type="entry name" value="RGD1565685 PROTEIN"/>
    <property type="match status" value="1"/>
</dbReference>
<dbReference type="Pfam" id="PF15112">
    <property type="entry name" value="DUF4559"/>
    <property type="match status" value="1"/>
</dbReference>
<organism evidence="1 2">
    <name type="scientific">Chanos chanos</name>
    <name type="common">Milkfish</name>
    <name type="synonym">Mugil chanos</name>
    <dbReference type="NCBI Taxonomy" id="29144"/>
    <lineage>
        <taxon>Eukaryota</taxon>
        <taxon>Metazoa</taxon>
        <taxon>Chordata</taxon>
        <taxon>Craniata</taxon>
        <taxon>Vertebrata</taxon>
        <taxon>Euteleostomi</taxon>
        <taxon>Actinopterygii</taxon>
        <taxon>Neopterygii</taxon>
        <taxon>Teleostei</taxon>
        <taxon>Ostariophysi</taxon>
        <taxon>Gonorynchiformes</taxon>
        <taxon>Chanidae</taxon>
        <taxon>Chanos</taxon>
    </lineage>
</organism>
<proteinExistence type="predicted"/>
<evidence type="ECO:0000313" key="2">
    <source>
        <dbReference type="RefSeq" id="XP_030636778.1"/>
    </source>
</evidence>
<dbReference type="Proteomes" id="UP000504632">
    <property type="component" value="Chromosome 7"/>
</dbReference>
<reference evidence="2" key="1">
    <citation type="submission" date="2025-08" db="UniProtKB">
        <authorList>
            <consortium name="RefSeq"/>
        </authorList>
    </citation>
    <scope>IDENTIFICATION</scope>
</reference>